<evidence type="ECO:0000256" key="5">
    <source>
        <dbReference type="ARBA" id="ARBA00022917"/>
    </source>
</evidence>
<feature type="repeat" description="WD" evidence="8">
    <location>
        <begin position="187"/>
        <end position="228"/>
    </location>
</feature>
<dbReference type="Pfam" id="PF24805">
    <property type="entry name" value="EIF3I"/>
    <property type="match status" value="1"/>
</dbReference>
<dbReference type="GO" id="GO:0016282">
    <property type="term" value="C:eukaryotic 43S preinitiation complex"/>
    <property type="evidence" value="ECO:0007669"/>
    <property type="project" value="UniProtKB-UniRule"/>
</dbReference>
<keyword evidence="1 7" id="KW-0963">Cytoplasm</keyword>
<feature type="repeat" description="WD" evidence="8">
    <location>
        <begin position="48"/>
        <end position="89"/>
    </location>
</feature>
<keyword evidence="5 7" id="KW-0648">Protein biosynthesis</keyword>
<comment type="caution">
    <text evidence="9">The sequence shown here is derived from an EMBL/GenBank/DDBJ whole genome shotgun (WGS) entry which is preliminary data.</text>
</comment>
<comment type="similarity">
    <text evidence="6">Belongs to the WD repeat STRAP family.</text>
</comment>
<dbReference type="GO" id="GO:0003743">
    <property type="term" value="F:translation initiation factor activity"/>
    <property type="evidence" value="ECO:0007669"/>
    <property type="project" value="UniProtKB-UniRule"/>
</dbReference>
<keyword evidence="2 7" id="KW-0396">Initiation factor</keyword>
<dbReference type="SMART" id="SM00320">
    <property type="entry name" value="WD40"/>
    <property type="match status" value="6"/>
</dbReference>
<feature type="repeat" description="WD" evidence="8">
    <location>
        <begin position="6"/>
        <end position="47"/>
    </location>
</feature>
<evidence type="ECO:0000256" key="1">
    <source>
        <dbReference type="ARBA" id="ARBA00022490"/>
    </source>
</evidence>
<keyword evidence="10" id="KW-1185">Reference proteome</keyword>
<accession>A0A7J8LQS9</accession>
<comment type="subunit">
    <text evidence="7">Component of the eukaryotic translation initiation factor 3 (eIF-3) complex.</text>
</comment>
<dbReference type="Gene3D" id="2.130.10.10">
    <property type="entry name" value="YVTN repeat-like/Quinoprotein amine dehydrogenase"/>
    <property type="match status" value="1"/>
</dbReference>
<evidence type="ECO:0000313" key="10">
    <source>
        <dbReference type="Proteomes" id="UP000593572"/>
    </source>
</evidence>
<evidence type="ECO:0000256" key="2">
    <source>
        <dbReference type="ARBA" id="ARBA00022540"/>
    </source>
</evidence>
<sequence>MRPILMKGHERPLTFLKYNRDGDLLFSCAKDHTPTVWFADNGERLGTYRGHNGAVWTCDVSRDSMRLITGSADQTVKLWNVQKGTQLYTFNFGSPARSVEFAIGDKLAVITTDPFMELTSAIHVKRIAGDSTEQTEESVLVIKGPQGRINRAVWGPLNRTIISAGEDAVIRIWDSETGKLLKESDKESGHKKTITSLTKAADGSHFLSGSLDKSAKLWDTRTLTLIKTYSTERPVNAVAMSPLLDHVVLGGGQDASAVTTTDHRAGKFEAKFYDKILQEEIGGVKGHFGPINALAFNPDGKRYGANKNSLLIYNLLMELDVVVCCVSNEPCRWKVEIYVLSCMFAATEFLFCSGLLIILTICVLQLNSFSSGGEDGYVRLHHFDPDYFNIKI</sequence>
<dbReference type="InterPro" id="IPR001680">
    <property type="entry name" value="WD40_rpt"/>
</dbReference>
<reference evidence="9 10" key="1">
    <citation type="journal article" date="2019" name="Genome Biol. Evol.">
        <title>Insights into the evolution of the New World diploid cottons (Gossypium, subgenus Houzingenia) based on genome sequencing.</title>
        <authorList>
            <person name="Grover C.E."/>
            <person name="Arick M.A. 2nd"/>
            <person name="Thrash A."/>
            <person name="Conover J.L."/>
            <person name="Sanders W.S."/>
            <person name="Peterson D.G."/>
            <person name="Frelichowski J.E."/>
            <person name="Scheffler J.A."/>
            <person name="Scheffler B.E."/>
            <person name="Wendel J.F."/>
        </authorList>
    </citation>
    <scope>NUCLEOTIDE SEQUENCE [LARGE SCALE GENOMIC DNA]</scope>
    <source>
        <strain evidence="9">157</strain>
        <tissue evidence="9">Leaf</tissue>
    </source>
</reference>
<keyword evidence="4" id="KW-0677">Repeat</keyword>
<dbReference type="GO" id="GO:0033290">
    <property type="term" value="C:eukaryotic 48S preinitiation complex"/>
    <property type="evidence" value="ECO:0007669"/>
    <property type="project" value="UniProtKB-UniRule"/>
</dbReference>
<proteinExistence type="inferred from homology"/>
<keyword evidence="3 8" id="KW-0853">WD repeat</keyword>
<dbReference type="GO" id="GO:0071541">
    <property type="term" value="C:eukaryotic translation initiation factor 3 complex, eIF3m"/>
    <property type="evidence" value="ECO:0007669"/>
    <property type="project" value="TreeGrafter"/>
</dbReference>
<protein>
    <recommendedName>
        <fullName evidence="7">Eukaryotic translation initiation factor 3 subunit I</fullName>
        <shortName evidence="7">eIF3i</shortName>
    </recommendedName>
</protein>
<dbReference type="EMBL" id="JABEZX010000004">
    <property type="protein sequence ID" value="MBA0554796.1"/>
    <property type="molecule type" value="Genomic_DNA"/>
</dbReference>
<comment type="function">
    <text evidence="7">Component of the eukaryotic translation initiation factor 3 (eIF-3) complex, which is involved in protein synthesis of a specialized repertoire of mRNAs and, together with other initiation factors, stimulates binding of mRNA and methionyl-tRNAi to the 40S ribosome. The eIF-3 complex specifically targets and initiates translation of a subset of mRNAs involved in cell proliferation.</text>
</comment>
<dbReference type="PROSITE" id="PS50082">
    <property type="entry name" value="WD_REPEATS_2"/>
    <property type="match status" value="4"/>
</dbReference>
<dbReference type="PROSITE" id="PS50294">
    <property type="entry name" value="WD_REPEATS_REGION"/>
    <property type="match status" value="4"/>
</dbReference>
<dbReference type="HAMAP" id="MF_03008">
    <property type="entry name" value="eIF3i"/>
    <property type="match status" value="1"/>
</dbReference>
<dbReference type="InterPro" id="IPR020472">
    <property type="entry name" value="WD40_PAC1"/>
</dbReference>
<dbReference type="InterPro" id="IPR019775">
    <property type="entry name" value="WD40_repeat_CS"/>
</dbReference>
<comment type="subcellular location">
    <subcellularLocation>
        <location evidence="7">Cytoplasm</location>
    </subcellularLocation>
</comment>
<dbReference type="SUPFAM" id="SSF50978">
    <property type="entry name" value="WD40 repeat-like"/>
    <property type="match status" value="1"/>
</dbReference>
<evidence type="ECO:0000256" key="3">
    <source>
        <dbReference type="ARBA" id="ARBA00022574"/>
    </source>
</evidence>
<evidence type="ECO:0000256" key="4">
    <source>
        <dbReference type="ARBA" id="ARBA00022737"/>
    </source>
</evidence>
<dbReference type="Proteomes" id="UP000593572">
    <property type="component" value="Unassembled WGS sequence"/>
</dbReference>
<evidence type="ECO:0000256" key="8">
    <source>
        <dbReference type="PROSITE-ProRule" id="PRU00221"/>
    </source>
</evidence>
<evidence type="ECO:0000256" key="6">
    <source>
        <dbReference type="ARBA" id="ARBA00038394"/>
    </source>
</evidence>
<dbReference type="PANTHER" id="PTHR19877:SF1">
    <property type="entry name" value="EUKARYOTIC TRANSLATION INITIATION FACTOR 3 SUBUNIT I"/>
    <property type="match status" value="1"/>
</dbReference>
<dbReference type="InterPro" id="IPR036322">
    <property type="entry name" value="WD40_repeat_dom_sf"/>
</dbReference>
<name>A0A7J8LQS9_9ROSI</name>
<dbReference type="PRINTS" id="PR00320">
    <property type="entry name" value="GPROTEINBRPT"/>
</dbReference>
<evidence type="ECO:0000256" key="7">
    <source>
        <dbReference type="HAMAP-Rule" id="MF_03008"/>
    </source>
</evidence>
<dbReference type="GO" id="GO:0003723">
    <property type="term" value="F:RNA binding"/>
    <property type="evidence" value="ECO:0007669"/>
    <property type="project" value="TreeGrafter"/>
</dbReference>
<dbReference type="InterPro" id="IPR015943">
    <property type="entry name" value="WD40/YVTN_repeat-like_dom_sf"/>
</dbReference>
<comment type="similarity">
    <text evidence="7">Belongs to the eIF-3 subunit I family.</text>
</comment>
<feature type="repeat" description="WD" evidence="8">
    <location>
        <begin position="142"/>
        <end position="183"/>
    </location>
</feature>
<dbReference type="AlphaFoldDB" id="A0A7J8LQS9"/>
<gene>
    <name evidence="9" type="ORF">Golob_013878</name>
</gene>
<organism evidence="9 10">
    <name type="scientific">Gossypium lobatum</name>
    <dbReference type="NCBI Taxonomy" id="34289"/>
    <lineage>
        <taxon>Eukaryota</taxon>
        <taxon>Viridiplantae</taxon>
        <taxon>Streptophyta</taxon>
        <taxon>Embryophyta</taxon>
        <taxon>Tracheophyta</taxon>
        <taxon>Spermatophyta</taxon>
        <taxon>Magnoliopsida</taxon>
        <taxon>eudicotyledons</taxon>
        <taxon>Gunneridae</taxon>
        <taxon>Pentapetalae</taxon>
        <taxon>rosids</taxon>
        <taxon>malvids</taxon>
        <taxon>Malvales</taxon>
        <taxon>Malvaceae</taxon>
        <taxon>Malvoideae</taxon>
        <taxon>Gossypium</taxon>
    </lineage>
</organism>
<dbReference type="GO" id="GO:0001732">
    <property type="term" value="P:formation of cytoplasmic translation initiation complex"/>
    <property type="evidence" value="ECO:0007669"/>
    <property type="project" value="UniProtKB-UniRule"/>
</dbReference>
<dbReference type="InterPro" id="IPR027525">
    <property type="entry name" value="eIF3i"/>
</dbReference>
<dbReference type="PROSITE" id="PS00678">
    <property type="entry name" value="WD_REPEATS_1"/>
    <property type="match status" value="2"/>
</dbReference>
<evidence type="ECO:0000313" key="9">
    <source>
        <dbReference type="EMBL" id="MBA0554796.1"/>
    </source>
</evidence>
<dbReference type="PANTHER" id="PTHR19877">
    <property type="entry name" value="EUKARYOTIC TRANSLATION INITIATION FACTOR 3 SUBUNIT I"/>
    <property type="match status" value="1"/>
</dbReference>
<dbReference type="CDD" id="cd00200">
    <property type="entry name" value="WD40"/>
    <property type="match status" value="1"/>
</dbReference>